<feature type="signal peptide" evidence="1">
    <location>
        <begin position="1"/>
        <end position="16"/>
    </location>
</feature>
<evidence type="ECO:0000313" key="2">
    <source>
        <dbReference type="EMBL" id="OSS48313.1"/>
    </source>
</evidence>
<dbReference type="OMA" id="REYPGGW"/>
<dbReference type="EMBL" id="KZ107846">
    <property type="protein sequence ID" value="OSS48313.1"/>
    <property type="molecule type" value="Genomic_DNA"/>
</dbReference>
<sequence>MKLTTLLPLLATTVFASTDSPEGKIPAADPTPTGALWTATWNTTTLFPYTPLCHTTTTHRATLYKLSQLYPDLESYAPQLKVFYNKQQYPGSWSGIDKHGNERELLMMELGSLPRKVREWIGRESTQRHYSVHDGEDVEGDGVVFFAPGAVYPILPLWVEDREEEGCARAFEELEKYANEPADGKTIGKVSHKVVGEGEVEFTVEAMVVKKKVEGAGERSEL</sequence>
<keyword evidence="1" id="KW-0732">Signal</keyword>
<evidence type="ECO:0008006" key="4">
    <source>
        <dbReference type="Google" id="ProtNLM"/>
    </source>
</evidence>
<organism evidence="2 3">
    <name type="scientific">Epicoccum nigrum</name>
    <name type="common">Soil fungus</name>
    <name type="synonym">Epicoccum purpurascens</name>
    <dbReference type="NCBI Taxonomy" id="105696"/>
    <lineage>
        <taxon>Eukaryota</taxon>
        <taxon>Fungi</taxon>
        <taxon>Dikarya</taxon>
        <taxon>Ascomycota</taxon>
        <taxon>Pezizomycotina</taxon>
        <taxon>Dothideomycetes</taxon>
        <taxon>Pleosporomycetidae</taxon>
        <taxon>Pleosporales</taxon>
        <taxon>Pleosporineae</taxon>
        <taxon>Didymellaceae</taxon>
        <taxon>Epicoccum</taxon>
    </lineage>
</organism>
<evidence type="ECO:0000256" key="1">
    <source>
        <dbReference type="SAM" id="SignalP"/>
    </source>
</evidence>
<evidence type="ECO:0000313" key="3">
    <source>
        <dbReference type="Proteomes" id="UP000193240"/>
    </source>
</evidence>
<dbReference type="InParanoid" id="A0A1Y2LWS9"/>
<accession>A0A1Y2LWS9</accession>
<feature type="chain" id="PRO_5012169375" description="EthD domain-containing protein" evidence="1">
    <location>
        <begin position="17"/>
        <end position="222"/>
    </location>
</feature>
<gene>
    <name evidence="2" type="ORF">B5807_07687</name>
</gene>
<dbReference type="AlphaFoldDB" id="A0A1Y2LWS9"/>
<reference evidence="2 3" key="1">
    <citation type="journal article" date="2017" name="Genome Announc.">
        <title>Genome sequence of the saprophytic ascomycete Epicoccum nigrum ICMP 19927 strain isolated from New Zealand.</title>
        <authorList>
            <person name="Fokin M."/>
            <person name="Fleetwood D."/>
            <person name="Weir B.S."/>
            <person name="Villas-Boas S.G."/>
        </authorList>
    </citation>
    <scope>NUCLEOTIDE SEQUENCE [LARGE SCALE GENOMIC DNA]</scope>
    <source>
        <strain evidence="2 3">ICMP 19927</strain>
    </source>
</reference>
<proteinExistence type="predicted"/>
<dbReference type="Proteomes" id="UP000193240">
    <property type="component" value="Unassembled WGS sequence"/>
</dbReference>
<protein>
    <recommendedName>
        <fullName evidence="4">EthD domain-containing protein</fullName>
    </recommendedName>
</protein>
<name>A0A1Y2LWS9_EPING</name>
<keyword evidence="3" id="KW-1185">Reference proteome</keyword>